<dbReference type="OrthoDB" id="9777044at2"/>
<comment type="similarity">
    <text evidence="7">Belongs to the TatC family.</text>
</comment>
<feature type="transmembrane region" description="Helical" evidence="7">
    <location>
        <begin position="102"/>
        <end position="126"/>
    </location>
</feature>
<protein>
    <recommendedName>
        <fullName evidence="7">Sec-independent protein translocase protein TatC</fullName>
    </recommendedName>
</protein>
<sequence>MALMDHFRELKGRLFKAALGIVLAAVAGWFLFTPVFQALQQPVITAAQEADQLFSINFTGVASALDMRIKMALFVGLIISSPWWLYQLWAFITPGLSRKEKLYAYGFVSATVPLFLSGAALAWLVLPHAIGILTDFVPDQAANLLDAQTYLSFVMRLLIAFGLAFAMPVLLVGLNFMGLLSAATMLKGWRWAIVVAFTFSAMMTPTPDALTMILVALPICVLFFAAVGVAWLHDRRVARALDALDAELADVD</sequence>
<feature type="transmembrane region" description="Helical" evidence="7">
    <location>
        <begin position="188"/>
        <end position="204"/>
    </location>
</feature>
<feature type="transmembrane region" description="Helical" evidence="7">
    <location>
        <begin position="153"/>
        <end position="176"/>
    </location>
</feature>
<dbReference type="Pfam" id="PF00902">
    <property type="entry name" value="TatC"/>
    <property type="match status" value="1"/>
</dbReference>
<organism evidence="8 9">
    <name type="scientific">Jonesia denitrificans (strain ATCC 14870 / DSM 20603 / BCRC 15368 / CIP 55.134 / JCM 11481 / NBRC 15587 / NCTC 10816 / Prevot 55134)</name>
    <name type="common">Listeria denitrificans</name>
    <dbReference type="NCBI Taxonomy" id="471856"/>
    <lineage>
        <taxon>Bacteria</taxon>
        <taxon>Bacillati</taxon>
        <taxon>Actinomycetota</taxon>
        <taxon>Actinomycetes</taxon>
        <taxon>Micrococcales</taxon>
        <taxon>Jonesiaceae</taxon>
        <taxon>Jonesia</taxon>
    </lineage>
</organism>
<keyword evidence="7" id="KW-1003">Cell membrane</keyword>
<feature type="transmembrane region" description="Helical" evidence="7">
    <location>
        <begin position="71"/>
        <end position="90"/>
    </location>
</feature>
<comment type="subcellular location">
    <subcellularLocation>
        <location evidence="7">Cell membrane</location>
        <topology evidence="7">Multi-pass membrane protein</topology>
    </subcellularLocation>
    <subcellularLocation>
        <location evidence="1">Membrane</location>
        <topology evidence="1">Multi-pass membrane protein</topology>
    </subcellularLocation>
</comment>
<dbReference type="AlphaFoldDB" id="C7R490"/>
<keyword evidence="6 7" id="KW-0472">Membrane</keyword>
<evidence type="ECO:0000256" key="6">
    <source>
        <dbReference type="ARBA" id="ARBA00023136"/>
    </source>
</evidence>
<accession>C7R490</accession>
<evidence type="ECO:0000256" key="7">
    <source>
        <dbReference type="HAMAP-Rule" id="MF_00902"/>
    </source>
</evidence>
<dbReference type="EMBL" id="CP001706">
    <property type="protein sequence ID" value="ACV08947.1"/>
    <property type="molecule type" value="Genomic_DNA"/>
</dbReference>
<name>C7R490_JONDD</name>
<dbReference type="eggNOG" id="COG0805">
    <property type="taxonomic scope" value="Bacteria"/>
</dbReference>
<dbReference type="PANTHER" id="PTHR30371:SF0">
    <property type="entry name" value="SEC-INDEPENDENT PROTEIN TRANSLOCASE PROTEIN TATC, CHLOROPLASTIC-RELATED"/>
    <property type="match status" value="1"/>
</dbReference>
<keyword evidence="4 7" id="KW-1133">Transmembrane helix</keyword>
<proteinExistence type="inferred from homology"/>
<evidence type="ECO:0000256" key="3">
    <source>
        <dbReference type="ARBA" id="ARBA00022927"/>
    </source>
</evidence>
<evidence type="ECO:0000313" key="9">
    <source>
        <dbReference type="Proteomes" id="UP000000628"/>
    </source>
</evidence>
<dbReference type="STRING" id="471856.Jden_1291"/>
<comment type="subunit">
    <text evidence="7">The Tat system comprises two distinct complexes: a TatABC complex, containing multiple copies of TatA, TatB and TatC subunits, and a separate TatA complex, containing only TatA subunits. Substrates initially bind to the TatABC complex, which probably triggers association of the separate TatA complex to form the active translocon.</text>
</comment>
<dbReference type="RefSeq" id="WP_015771575.1">
    <property type="nucleotide sequence ID" value="NC_013174.1"/>
</dbReference>
<evidence type="ECO:0000256" key="2">
    <source>
        <dbReference type="ARBA" id="ARBA00022692"/>
    </source>
</evidence>
<dbReference type="GO" id="GO:0065002">
    <property type="term" value="P:intracellular protein transmembrane transport"/>
    <property type="evidence" value="ECO:0007669"/>
    <property type="project" value="TreeGrafter"/>
</dbReference>
<dbReference type="HOGENOM" id="CLU_031942_6_0_11"/>
<dbReference type="KEGG" id="jde:Jden_1291"/>
<dbReference type="InterPro" id="IPR002033">
    <property type="entry name" value="TatC"/>
</dbReference>
<feature type="transmembrane region" description="Helical" evidence="7">
    <location>
        <begin position="210"/>
        <end position="232"/>
    </location>
</feature>
<gene>
    <name evidence="7" type="primary">tatC</name>
    <name evidence="8" type="ordered locus">Jden_1291</name>
</gene>
<comment type="function">
    <text evidence="7">Part of the twin-arginine translocation (Tat) system that transports large folded proteins containing a characteristic twin-arginine motif in their signal peptide across membranes. Together with TatB, TatC is part of a receptor directly interacting with Tat signal peptides.</text>
</comment>
<dbReference type="GO" id="GO:0043953">
    <property type="term" value="P:protein transport by the Tat complex"/>
    <property type="evidence" value="ECO:0007669"/>
    <property type="project" value="UniProtKB-UniRule"/>
</dbReference>
<dbReference type="HAMAP" id="MF_00902">
    <property type="entry name" value="TatC"/>
    <property type="match status" value="1"/>
</dbReference>
<keyword evidence="9" id="KW-1185">Reference proteome</keyword>
<keyword evidence="5 7" id="KW-0811">Translocation</keyword>
<dbReference type="NCBIfam" id="TIGR00945">
    <property type="entry name" value="tatC"/>
    <property type="match status" value="1"/>
</dbReference>
<dbReference type="PRINTS" id="PR01840">
    <property type="entry name" value="TATCFAMILY"/>
</dbReference>
<evidence type="ECO:0000256" key="1">
    <source>
        <dbReference type="ARBA" id="ARBA00004141"/>
    </source>
</evidence>
<keyword evidence="7" id="KW-0813">Transport</keyword>
<dbReference type="PANTHER" id="PTHR30371">
    <property type="entry name" value="SEC-INDEPENDENT PROTEIN TRANSLOCASE PROTEIN TATC"/>
    <property type="match status" value="1"/>
</dbReference>
<feature type="transmembrane region" description="Helical" evidence="7">
    <location>
        <begin position="14"/>
        <end position="32"/>
    </location>
</feature>
<dbReference type="GO" id="GO:0009977">
    <property type="term" value="F:proton motive force dependent protein transmembrane transporter activity"/>
    <property type="evidence" value="ECO:0007669"/>
    <property type="project" value="TreeGrafter"/>
</dbReference>
<evidence type="ECO:0000313" key="8">
    <source>
        <dbReference type="EMBL" id="ACV08947.1"/>
    </source>
</evidence>
<evidence type="ECO:0000256" key="4">
    <source>
        <dbReference type="ARBA" id="ARBA00022989"/>
    </source>
</evidence>
<dbReference type="GO" id="GO:0033281">
    <property type="term" value="C:TAT protein transport complex"/>
    <property type="evidence" value="ECO:0007669"/>
    <property type="project" value="UniProtKB-UniRule"/>
</dbReference>
<reference evidence="8 9" key="1">
    <citation type="journal article" date="2009" name="Stand. Genomic Sci.">
        <title>Complete genome sequence of Jonesia denitrificans type strain (Prevot 55134).</title>
        <authorList>
            <person name="Pukall R."/>
            <person name="Gehrich-Schroter G."/>
            <person name="Lapidus A."/>
            <person name="Nolan M."/>
            <person name="Glavina Del Rio T."/>
            <person name="Lucas S."/>
            <person name="Chen F."/>
            <person name="Tice H."/>
            <person name="Pitluck S."/>
            <person name="Cheng J.F."/>
            <person name="Copeland A."/>
            <person name="Saunders E."/>
            <person name="Brettin T."/>
            <person name="Detter J.C."/>
            <person name="Bruce D."/>
            <person name="Goodwin L."/>
            <person name="Pati A."/>
            <person name="Ivanova N."/>
            <person name="Mavromatis K."/>
            <person name="Ovchinnikova G."/>
            <person name="Chen A."/>
            <person name="Palaniappan K."/>
            <person name="Land M."/>
            <person name="Hauser L."/>
            <person name="Chang Y.J."/>
            <person name="Jeffries C.D."/>
            <person name="Chain P."/>
            <person name="Goker M."/>
            <person name="Bristow J."/>
            <person name="Eisen J.A."/>
            <person name="Markowitz V."/>
            <person name="Hugenholtz P."/>
            <person name="Kyrpides N.C."/>
            <person name="Klenk H.P."/>
            <person name="Han C."/>
        </authorList>
    </citation>
    <scope>NUCLEOTIDE SEQUENCE [LARGE SCALE GENOMIC DNA]</scope>
    <source>
        <strain evidence="9">ATCC 14870 / DSM 20603 / BCRC 15368 / CIP 55.134 / JCM 11481 / NBRC 15587 / NCTC 10816 / Prevot 55134</strain>
    </source>
</reference>
<keyword evidence="2 7" id="KW-0812">Transmembrane</keyword>
<evidence type="ECO:0000256" key="5">
    <source>
        <dbReference type="ARBA" id="ARBA00023010"/>
    </source>
</evidence>
<keyword evidence="3 7" id="KW-0653">Protein transport</keyword>
<dbReference type="Proteomes" id="UP000000628">
    <property type="component" value="Chromosome"/>
</dbReference>